<dbReference type="CDD" id="cd09272">
    <property type="entry name" value="RNase_HI_RT_Ty1"/>
    <property type="match status" value="1"/>
</dbReference>
<feature type="transmembrane region" description="Helical" evidence="1">
    <location>
        <begin position="44"/>
        <end position="66"/>
    </location>
</feature>
<accession>A0A371FIT0</accession>
<feature type="transmembrane region" description="Helical" evidence="1">
    <location>
        <begin position="7"/>
        <end position="24"/>
    </location>
</feature>
<sequence length="273" mass="31453">MLKSTTACLYVLIYVNDIIITRTVNTLVRSLITKLNSTFAIKQLVNWIIFLVLRLSAKTMVLFYFLRTSILGSYCTKSKCMIPRTFTPQLGGLKLSKHVAKPELSYSVIKVCQFMAQPLSEQWKEVKRILWNIKGTIDHRLLMQPTSTQHPYSLHAYGGINFWYMCLSWSKKQNLVGRSNAEAEYKSLALAAAEILWIQSLLRKLQVAAFTPVIYCDNQSKVVLTHNHVHHSRTKHMELDIFFVWEKVLNKSLITLLCSLRDKVFSNSQLQPP</sequence>
<keyword evidence="1" id="KW-0812">Transmembrane</keyword>
<dbReference type="EMBL" id="QJKJ01008948">
    <property type="protein sequence ID" value="RDX78171.1"/>
    <property type="molecule type" value="Genomic_DNA"/>
</dbReference>
<dbReference type="AlphaFoldDB" id="A0A371FIT0"/>
<dbReference type="OrthoDB" id="1436114at2759"/>
<proteinExistence type="predicted"/>
<evidence type="ECO:0000313" key="2">
    <source>
        <dbReference type="EMBL" id="RDX78171.1"/>
    </source>
</evidence>
<organism evidence="2 3">
    <name type="scientific">Mucuna pruriens</name>
    <name type="common">Velvet bean</name>
    <name type="synonym">Dolichos pruriens</name>
    <dbReference type="NCBI Taxonomy" id="157652"/>
    <lineage>
        <taxon>Eukaryota</taxon>
        <taxon>Viridiplantae</taxon>
        <taxon>Streptophyta</taxon>
        <taxon>Embryophyta</taxon>
        <taxon>Tracheophyta</taxon>
        <taxon>Spermatophyta</taxon>
        <taxon>Magnoliopsida</taxon>
        <taxon>eudicotyledons</taxon>
        <taxon>Gunneridae</taxon>
        <taxon>Pentapetalae</taxon>
        <taxon>rosids</taxon>
        <taxon>fabids</taxon>
        <taxon>Fabales</taxon>
        <taxon>Fabaceae</taxon>
        <taxon>Papilionoideae</taxon>
        <taxon>50 kb inversion clade</taxon>
        <taxon>NPAAA clade</taxon>
        <taxon>indigoferoid/millettioid clade</taxon>
        <taxon>Phaseoleae</taxon>
        <taxon>Mucuna</taxon>
    </lineage>
</organism>
<feature type="non-terminal residue" evidence="2">
    <location>
        <position position="1"/>
    </location>
</feature>
<keyword evidence="1" id="KW-0472">Membrane</keyword>
<protein>
    <submittedName>
        <fullName evidence="2">Mitochondrial protein</fullName>
    </submittedName>
</protein>
<reference evidence="2" key="1">
    <citation type="submission" date="2018-05" db="EMBL/GenBank/DDBJ databases">
        <title>Draft genome of Mucuna pruriens seed.</title>
        <authorList>
            <person name="Nnadi N.E."/>
            <person name="Vos R."/>
            <person name="Hasami M.H."/>
            <person name="Devisetty U.K."/>
            <person name="Aguiy J.C."/>
        </authorList>
    </citation>
    <scope>NUCLEOTIDE SEQUENCE [LARGE SCALE GENOMIC DNA]</scope>
    <source>
        <strain evidence="2">JCA_2017</strain>
    </source>
</reference>
<name>A0A371FIT0_MUCPR</name>
<dbReference type="Proteomes" id="UP000257109">
    <property type="component" value="Unassembled WGS sequence"/>
</dbReference>
<keyword evidence="3" id="KW-1185">Reference proteome</keyword>
<keyword evidence="1" id="KW-1133">Transmembrane helix</keyword>
<dbReference type="STRING" id="157652.A0A371FIT0"/>
<evidence type="ECO:0000313" key="3">
    <source>
        <dbReference type="Proteomes" id="UP000257109"/>
    </source>
</evidence>
<gene>
    <name evidence="2" type="ORF">CR513_41588</name>
</gene>
<comment type="caution">
    <text evidence="2">The sequence shown here is derived from an EMBL/GenBank/DDBJ whole genome shotgun (WGS) entry which is preliminary data.</text>
</comment>
<dbReference type="PANTHER" id="PTHR11439">
    <property type="entry name" value="GAG-POL-RELATED RETROTRANSPOSON"/>
    <property type="match status" value="1"/>
</dbReference>
<dbReference type="PANTHER" id="PTHR11439:SF455">
    <property type="entry name" value="RLK (RECEPTOR-LIKE PROTEIN KINASE) 8, PUTATIVE-RELATED"/>
    <property type="match status" value="1"/>
</dbReference>
<evidence type="ECO:0000256" key="1">
    <source>
        <dbReference type="SAM" id="Phobius"/>
    </source>
</evidence>